<keyword evidence="2" id="KW-1185">Reference proteome</keyword>
<protein>
    <submittedName>
        <fullName evidence="1">Membrane protein</fullName>
    </submittedName>
</protein>
<dbReference type="AlphaFoldDB" id="A0A402CZ11"/>
<gene>
    <name evidence="1" type="ORF">CCAX7_16540</name>
</gene>
<name>A0A402CZ11_9BACT</name>
<reference evidence="1 2" key="1">
    <citation type="journal article" date="2019" name="Int. J. Syst. Evol. Microbiol.">
        <title>Capsulimonas corticalis gen. nov., sp. nov., an aerobic capsulated bacterium, of a novel bacterial order, Capsulimonadales ord. nov., of the class Armatimonadia of the phylum Armatimonadetes.</title>
        <authorList>
            <person name="Li J."/>
            <person name="Kudo C."/>
            <person name="Tonouchi A."/>
        </authorList>
    </citation>
    <scope>NUCLEOTIDE SEQUENCE [LARGE SCALE GENOMIC DNA]</scope>
    <source>
        <strain evidence="1 2">AX-7</strain>
    </source>
</reference>
<dbReference type="Proteomes" id="UP000287394">
    <property type="component" value="Chromosome"/>
</dbReference>
<dbReference type="PANTHER" id="PTHR36974">
    <property type="entry name" value="MEMBRANE PROTEIN-RELATED"/>
    <property type="match status" value="1"/>
</dbReference>
<dbReference type="PANTHER" id="PTHR36974:SF1">
    <property type="entry name" value="DOXX FAMILY MEMBRANE PROTEIN"/>
    <property type="match status" value="1"/>
</dbReference>
<proteinExistence type="predicted"/>
<evidence type="ECO:0000313" key="1">
    <source>
        <dbReference type="EMBL" id="BDI29603.1"/>
    </source>
</evidence>
<evidence type="ECO:0000313" key="2">
    <source>
        <dbReference type="Proteomes" id="UP000287394"/>
    </source>
</evidence>
<sequence length="116" mass="13017">MRVVLAGVMIWVGCLHFLHPEPFISIVPSYLPAHRALVLISGFFEALGGLGLLVPRVRRAAAVGLIALYLAVFPANVFMATHHVPINGQHFSSLLLWLRLPLQFVLIAWAWWVRRD</sequence>
<organism evidence="1 2">
    <name type="scientific">Capsulimonas corticalis</name>
    <dbReference type="NCBI Taxonomy" id="2219043"/>
    <lineage>
        <taxon>Bacteria</taxon>
        <taxon>Bacillati</taxon>
        <taxon>Armatimonadota</taxon>
        <taxon>Armatimonadia</taxon>
        <taxon>Capsulimonadales</taxon>
        <taxon>Capsulimonadaceae</taxon>
        <taxon>Capsulimonas</taxon>
    </lineage>
</organism>
<accession>A0A402CZ11</accession>
<dbReference type="EMBL" id="AP025739">
    <property type="protein sequence ID" value="BDI29603.1"/>
    <property type="molecule type" value="Genomic_DNA"/>
</dbReference>
<dbReference type="KEGG" id="ccot:CCAX7_16540"/>